<accession>A0A4D6EI29</accession>
<sequence>MLEISVRISVHYLLATVLLVLTALVVVHSAPACPCYIFLPQCTDADLDCPAIETLAYCLAQCCAQDPNQADFYRQQCADNVPTSCPDLGCDVSCDILQGCESASGNGDDGLATKWVIIIALGSALAGVLISVGLALLGWKKRAAQTYETLN</sequence>
<organism evidence="2 3">
    <name type="scientific">Pandoravirus celtis</name>
    <dbReference type="NCBI Taxonomy" id="2568002"/>
    <lineage>
        <taxon>Viruses</taxon>
        <taxon>Pandoravirus</taxon>
    </lineage>
</organism>
<gene>
    <name evidence="2" type="ORF">pclt_cds_868</name>
</gene>
<name>A0A4D6EI29_9VIRU</name>
<proteinExistence type="predicted"/>
<feature type="transmembrane region" description="Helical" evidence="1">
    <location>
        <begin position="115"/>
        <end position="137"/>
    </location>
</feature>
<evidence type="ECO:0000313" key="3">
    <source>
        <dbReference type="Proteomes" id="UP001237152"/>
    </source>
</evidence>
<dbReference type="EMBL" id="MK174290">
    <property type="protein sequence ID" value="QBZ81455.1"/>
    <property type="molecule type" value="Genomic_DNA"/>
</dbReference>
<dbReference type="Proteomes" id="UP001237152">
    <property type="component" value="Segment"/>
</dbReference>
<evidence type="ECO:0000313" key="2">
    <source>
        <dbReference type="EMBL" id="QBZ81455.1"/>
    </source>
</evidence>
<evidence type="ECO:0000256" key="1">
    <source>
        <dbReference type="SAM" id="Phobius"/>
    </source>
</evidence>
<evidence type="ECO:0008006" key="4">
    <source>
        <dbReference type="Google" id="ProtNLM"/>
    </source>
</evidence>
<reference evidence="2" key="1">
    <citation type="journal article" date="2019" name="Front. Microbiol.">
        <title>Pandoravirus Celtis Illustrates the Microevolution Processes at Work in the Giant Pandoraviridae Genomes.</title>
        <authorList>
            <person name="Legendre M."/>
            <person name="Alempic J.M."/>
            <person name="Philippe N."/>
            <person name="Lartigue A."/>
            <person name="Jeudy S."/>
            <person name="Poirot O."/>
            <person name="Ta N.T."/>
            <person name="Nin S."/>
            <person name="Coute Y."/>
            <person name="Abergel C."/>
            <person name="Claverie J.M."/>
        </authorList>
    </citation>
    <scope>NUCLEOTIDE SEQUENCE</scope>
</reference>
<keyword evidence="1" id="KW-1133">Transmembrane helix</keyword>
<keyword evidence="1" id="KW-0812">Transmembrane</keyword>
<protein>
    <recommendedName>
        <fullName evidence="4">Transmembrane protein</fullName>
    </recommendedName>
</protein>
<keyword evidence="1" id="KW-0472">Membrane</keyword>